<comment type="subcellular location">
    <subcellularLocation>
        <location evidence="1">Nucleus</location>
    </subcellularLocation>
</comment>
<evidence type="ECO:0000256" key="6">
    <source>
        <dbReference type="ARBA" id="ARBA00022833"/>
    </source>
</evidence>
<evidence type="ECO:0000256" key="1">
    <source>
        <dbReference type="ARBA" id="ARBA00004123"/>
    </source>
</evidence>
<feature type="domain" description="C2H2-type" evidence="12">
    <location>
        <begin position="363"/>
        <end position="390"/>
    </location>
</feature>
<sequence length="614" mass="69486">MEDGASIVIAPDSEESPSDLPVSVNIEVDFQDDGNITLRGMEELSDKEKSSVPSVSSVQITTVGELINVPPKASFSEPTIFRKKRGAKKKAKWLCDICGKGFLHKGRYLLHTRLHKQVILQCETCKDRFSTREDINIHQQHTEHTGLGIIEIEKEGEQVEFKCPHCPSRTFVTQEGYNNHVASMHEGAKPYACATCGKRFAYQHSLRNHYALHEPPKEEREYPCPTCGKVFTHPSSLIYHRDSTHNNGRMFVCHLCGSAFKHKQLLQRHYSVHSEDRPFPCEVCCAAFKTRGNLYNHMNTHTGLKKFTCEICGKQFNHLTSLTLHVRSHTGEKPFKCDYCGKRFTQNGNLQEHKRIHTGEKPYCCTTCRKKFTTSSQFKLHMRRHSGEKSFFCSYCNKSCLNREAWQTHEKKHTGDKPYVCEVCNKGFTEQYTMRKHLRMHTTEKPYVCNMCEKSFSGPASLLKHRKCHCEAETWLLSDPSTIDQLEGDHRIIYILSEKDEGDATIAALQAVKTEVAEESQLENITDGTTQMIQLNPDSPTLQGFTLSPYNHKSTATTVMLQQGANQETDTRQIQICTNEDGQSVIPVINSSGETIAEVQGHFLSGPDNASSGS</sequence>
<dbReference type="FunFam" id="3.30.160.60:FF:000290">
    <property type="entry name" value="Zinc finger protein 697 isoform X1"/>
    <property type="match status" value="1"/>
</dbReference>
<evidence type="ECO:0000256" key="8">
    <source>
        <dbReference type="ARBA" id="ARBA00023125"/>
    </source>
</evidence>
<feature type="domain" description="C2H2-type" evidence="12">
    <location>
        <begin position="307"/>
        <end position="334"/>
    </location>
</feature>
<dbReference type="FunFam" id="3.30.160.60:FF:000761">
    <property type="entry name" value="Zinc finger protein 449"/>
    <property type="match status" value="1"/>
</dbReference>
<evidence type="ECO:0000256" key="9">
    <source>
        <dbReference type="ARBA" id="ARBA00023163"/>
    </source>
</evidence>
<dbReference type="PANTHER" id="PTHR24393">
    <property type="entry name" value="ZINC FINGER PROTEIN"/>
    <property type="match status" value="1"/>
</dbReference>
<keyword evidence="7" id="KW-0805">Transcription regulation</keyword>
<feature type="domain" description="C2H2-type" evidence="12">
    <location>
        <begin position="222"/>
        <end position="250"/>
    </location>
</feature>
<dbReference type="Gene3D" id="3.30.160.60">
    <property type="entry name" value="Classic Zinc Finger"/>
    <property type="match status" value="11"/>
</dbReference>
<keyword evidence="10" id="KW-0539">Nucleus</keyword>
<feature type="domain" description="C2H2-type" evidence="12">
    <location>
        <begin position="251"/>
        <end position="278"/>
    </location>
</feature>
<keyword evidence="4" id="KW-0677">Repeat</keyword>
<dbReference type="FunFam" id="3.30.160.60:FF:000624">
    <property type="entry name" value="zinc finger protein 697"/>
    <property type="match status" value="1"/>
</dbReference>
<evidence type="ECO:0000313" key="13">
    <source>
        <dbReference type="EMBL" id="KAK8733552.1"/>
    </source>
</evidence>
<dbReference type="PROSITE" id="PS00028">
    <property type="entry name" value="ZINC_FINGER_C2H2_1"/>
    <property type="match status" value="12"/>
</dbReference>
<evidence type="ECO:0000256" key="3">
    <source>
        <dbReference type="ARBA" id="ARBA00022723"/>
    </source>
</evidence>
<evidence type="ECO:0000256" key="2">
    <source>
        <dbReference type="ARBA" id="ARBA00006991"/>
    </source>
</evidence>
<feature type="domain" description="C2H2-type" evidence="12">
    <location>
        <begin position="191"/>
        <end position="218"/>
    </location>
</feature>
<evidence type="ECO:0000256" key="10">
    <source>
        <dbReference type="ARBA" id="ARBA00023242"/>
    </source>
</evidence>
<dbReference type="EMBL" id="JARKIK010000053">
    <property type="protein sequence ID" value="KAK8733552.1"/>
    <property type="molecule type" value="Genomic_DNA"/>
</dbReference>
<dbReference type="FunFam" id="3.30.160.60:FF:000100">
    <property type="entry name" value="Zinc finger 45-like"/>
    <property type="match status" value="1"/>
</dbReference>
<dbReference type="GO" id="GO:0000978">
    <property type="term" value="F:RNA polymerase II cis-regulatory region sequence-specific DNA binding"/>
    <property type="evidence" value="ECO:0007669"/>
    <property type="project" value="TreeGrafter"/>
</dbReference>
<dbReference type="Pfam" id="PF00096">
    <property type="entry name" value="zf-C2H2"/>
    <property type="match status" value="9"/>
</dbReference>
<feature type="domain" description="C2H2-type" evidence="12">
    <location>
        <begin position="391"/>
        <end position="418"/>
    </location>
</feature>
<dbReference type="GO" id="GO:0008270">
    <property type="term" value="F:zinc ion binding"/>
    <property type="evidence" value="ECO:0007669"/>
    <property type="project" value="UniProtKB-KW"/>
</dbReference>
<evidence type="ECO:0000256" key="7">
    <source>
        <dbReference type="ARBA" id="ARBA00023015"/>
    </source>
</evidence>
<dbReference type="Proteomes" id="UP001445076">
    <property type="component" value="Unassembled WGS sequence"/>
</dbReference>
<keyword evidence="9" id="KW-0804">Transcription</keyword>
<protein>
    <recommendedName>
        <fullName evidence="12">C2H2-type domain-containing protein</fullName>
    </recommendedName>
</protein>
<evidence type="ECO:0000256" key="5">
    <source>
        <dbReference type="ARBA" id="ARBA00022771"/>
    </source>
</evidence>
<dbReference type="PANTHER" id="PTHR24393:SF15">
    <property type="entry name" value="IP01243P-RELATED"/>
    <property type="match status" value="1"/>
</dbReference>
<feature type="domain" description="C2H2-type" evidence="12">
    <location>
        <begin position="447"/>
        <end position="474"/>
    </location>
</feature>
<gene>
    <name evidence="13" type="ORF">OTU49_006354</name>
</gene>
<keyword evidence="14" id="KW-1185">Reference proteome</keyword>
<feature type="non-terminal residue" evidence="13">
    <location>
        <position position="614"/>
    </location>
</feature>
<feature type="domain" description="C2H2-type" evidence="12">
    <location>
        <begin position="419"/>
        <end position="446"/>
    </location>
</feature>
<dbReference type="InterPro" id="IPR036236">
    <property type="entry name" value="Znf_C2H2_sf"/>
</dbReference>
<feature type="domain" description="C2H2-type" evidence="12">
    <location>
        <begin position="93"/>
        <end position="115"/>
    </location>
</feature>
<keyword evidence="3" id="KW-0479">Metal-binding</keyword>
<dbReference type="GO" id="GO:0048598">
    <property type="term" value="P:embryonic morphogenesis"/>
    <property type="evidence" value="ECO:0007669"/>
    <property type="project" value="UniProtKB-ARBA"/>
</dbReference>
<keyword evidence="5 11" id="KW-0863">Zinc-finger</keyword>
<comment type="similarity">
    <text evidence="2">Belongs to the krueppel C2H2-type zinc-finger protein family.</text>
</comment>
<comment type="caution">
    <text evidence="13">The sequence shown here is derived from an EMBL/GenBank/DDBJ whole genome shotgun (WGS) entry which is preliminary data.</text>
</comment>
<proteinExistence type="inferred from homology"/>
<dbReference type="GO" id="GO:0001228">
    <property type="term" value="F:DNA-binding transcription activator activity, RNA polymerase II-specific"/>
    <property type="evidence" value="ECO:0007669"/>
    <property type="project" value="TreeGrafter"/>
</dbReference>
<dbReference type="SUPFAM" id="SSF57667">
    <property type="entry name" value="beta-beta-alpha zinc fingers"/>
    <property type="match status" value="6"/>
</dbReference>
<accession>A0AAW0WPK6</accession>
<dbReference type="PROSITE" id="PS50157">
    <property type="entry name" value="ZINC_FINGER_C2H2_2"/>
    <property type="match status" value="12"/>
</dbReference>
<dbReference type="FunFam" id="3.30.160.60:FF:001049">
    <property type="entry name" value="zinc finger protein 319"/>
    <property type="match status" value="1"/>
</dbReference>
<keyword evidence="8" id="KW-0238">DNA-binding</keyword>
<dbReference type="SMART" id="SM00355">
    <property type="entry name" value="ZnF_C2H2"/>
    <property type="match status" value="13"/>
</dbReference>
<name>A0AAW0WPK6_CHEQU</name>
<keyword evidence="6" id="KW-0862">Zinc</keyword>
<evidence type="ECO:0000313" key="14">
    <source>
        <dbReference type="Proteomes" id="UP001445076"/>
    </source>
</evidence>
<dbReference type="InterPro" id="IPR013087">
    <property type="entry name" value="Znf_C2H2_type"/>
</dbReference>
<dbReference type="AlphaFoldDB" id="A0AAW0WPK6"/>
<organism evidence="13 14">
    <name type="scientific">Cherax quadricarinatus</name>
    <name type="common">Australian red claw crayfish</name>
    <dbReference type="NCBI Taxonomy" id="27406"/>
    <lineage>
        <taxon>Eukaryota</taxon>
        <taxon>Metazoa</taxon>
        <taxon>Ecdysozoa</taxon>
        <taxon>Arthropoda</taxon>
        <taxon>Crustacea</taxon>
        <taxon>Multicrustacea</taxon>
        <taxon>Malacostraca</taxon>
        <taxon>Eumalacostraca</taxon>
        <taxon>Eucarida</taxon>
        <taxon>Decapoda</taxon>
        <taxon>Pleocyemata</taxon>
        <taxon>Astacidea</taxon>
        <taxon>Parastacoidea</taxon>
        <taxon>Parastacidae</taxon>
        <taxon>Cherax</taxon>
    </lineage>
</organism>
<evidence type="ECO:0000256" key="4">
    <source>
        <dbReference type="ARBA" id="ARBA00022737"/>
    </source>
</evidence>
<dbReference type="FunFam" id="3.30.160.60:FF:000145">
    <property type="entry name" value="Zinc finger protein 574"/>
    <property type="match status" value="1"/>
</dbReference>
<dbReference type="FunFam" id="3.30.160.60:FF:000065">
    <property type="entry name" value="B-cell CLL/lymphoma 6, member B"/>
    <property type="match status" value="1"/>
</dbReference>
<evidence type="ECO:0000259" key="12">
    <source>
        <dbReference type="PROSITE" id="PS50157"/>
    </source>
</evidence>
<dbReference type="GO" id="GO:0005634">
    <property type="term" value="C:nucleus"/>
    <property type="evidence" value="ECO:0007669"/>
    <property type="project" value="UniProtKB-SubCell"/>
</dbReference>
<feature type="domain" description="C2H2-type" evidence="12">
    <location>
        <begin position="279"/>
        <end position="306"/>
    </location>
</feature>
<feature type="domain" description="C2H2-type" evidence="12">
    <location>
        <begin position="120"/>
        <end position="146"/>
    </location>
</feature>
<evidence type="ECO:0000256" key="11">
    <source>
        <dbReference type="PROSITE-ProRule" id="PRU00042"/>
    </source>
</evidence>
<feature type="domain" description="C2H2-type" evidence="12">
    <location>
        <begin position="335"/>
        <end position="362"/>
    </location>
</feature>
<reference evidence="13 14" key="1">
    <citation type="journal article" date="2024" name="BMC Genomics">
        <title>Genome assembly of redclaw crayfish (Cherax quadricarinatus) provides insights into its immune adaptation and hypoxia tolerance.</title>
        <authorList>
            <person name="Liu Z."/>
            <person name="Zheng J."/>
            <person name="Li H."/>
            <person name="Fang K."/>
            <person name="Wang S."/>
            <person name="He J."/>
            <person name="Zhou D."/>
            <person name="Weng S."/>
            <person name="Chi M."/>
            <person name="Gu Z."/>
            <person name="He J."/>
            <person name="Li F."/>
            <person name="Wang M."/>
        </authorList>
    </citation>
    <scope>NUCLEOTIDE SEQUENCE [LARGE SCALE GENOMIC DNA]</scope>
    <source>
        <strain evidence="13">ZL_2023a</strain>
    </source>
</reference>